<dbReference type="KEGG" id="mcg:GL4_3234"/>
<name>A0A0A8K6W7_9HYPH</name>
<protein>
    <submittedName>
        <fullName evidence="2">Uncharacterized protein</fullName>
    </submittedName>
</protein>
<evidence type="ECO:0000313" key="3">
    <source>
        <dbReference type="Proteomes" id="UP000031643"/>
    </source>
</evidence>
<evidence type="ECO:0000256" key="1">
    <source>
        <dbReference type="SAM" id="MobiDB-lite"/>
    </source>
</evidence>
<dbReference type="Proteomes" id="UP000031643">
    <property type="component" value="Chromosome"/>
</dbReference>
<dbReference type="AlphaFoldDB" id="A0A0A8K6W7"/>
<sequence length="57" mass="6444">MRYTPATLRLVSDWTYGIWLDPLVFRNALTAKNQGDLDLPKDRQSARGPAAARTIKN</sequence>
<gene>
    <name evidence="2" type="ORF">GL4_3234</name>
</gene>
<feature type="region of interest" description="Disordered" evidence="1">
    <location>
        <begin position="35"/>
        <end position="57"/>
    </location>
</feature>
<evidence type="ECO:0000313" key="2">
    <source>
        <dbReference type="EMBL" id="BAQ18665.1"/>
    </source>
</evidence>
<keyword evidence="3" id="KW-1185">Reference proteome</keyword>
<reference evidence="2 3" key="1">
    <citation type="submission" date="2014-09" db="EMBL/GenBank/DDBJ databases">
        <title>Genome sequencing of Methyloceanibacter caenitepidi Gela4.</title>
        <authorList>
            <person name="Takeuchi M."/>
            <person name="Susumu S."/>
            <person name="Kamagata Y."/>
            <person name="Oshima K."/>
            <person name="Hattori M."/>
            <person name="Iwasaki W."/>
        </authorList>
    </citation>
    <scope>NUCLEOTIDE SEQUENCE [LARGE SCALE GENOMIC DNA]</scope>
    <source>
        <strain evidence="2 3">Gela4</strain>
    </source>
</reference>
<accession>A0A0A8K6W7</accession>
<proteinExistence type="predicted"/>
<dbReference type="EMBL" id="AP014648">
    <property type="protein sequence ID" value="BAQ18665.1"/>
    <property type="molecule type" value="Genomic_DNA"/>
</dbReference>
<dbReference type="HOGENOM" id="CLU_2991503_0_0_5"/>
<organism evidence="2 3">
    <name type="scientific">Methyloceanibacter caenitepidi</name>
    <dbReference type="NCBI Taxonomy" id="1384459"/>
    <lineage>
        <taxon>Bacteria</taxon>
        <taxon>Pseudomonadati</taxon>
        <taxon>Pseudomonadota</taxon>
        <taxon>Alphaproteobacteria</taxon>
        <taxon>Hyphomicrobiales</taxon>
        <taxon>Hyphomicrobiaceae</taxon>
        <taxon>Methyloceanibacter</taxon>
    </lineage>
</organism>